<dbReference type="InterPro" id="IPR002781">
    <property type="entry name" value="TM_pro_TauE-like"/>
</dbReference>
<keyword evidence="5 6" id="KW-0472">Membrane</keyword>
<evidence type="ECO:0000313" key="7">
    <source>
        <dbReference type="EMBL" id="KTC97268.1"/>
    </source>
</evidence>
<comment type="caution">
    <text evidence="7">The sequence shown here is derived from an EMBL/GenBank/DDBJ whole genome shotgun (WGS) entry which is preliminary data.</text>
</comment>
<dbReference type="AlphaFoldDB" id="A0A0W0TNW1"/>
<feature type="transmembrane region" description="Helical" evidence="6">
    <location>
        <begin position="242"/>
        <end position="259"/>
    </location>
</feature>
<dbReference type="GO" id="GO:0005886">
    <property type="term" value="C:plasma membrane"/>
    <property type="evidence" value="ECO:0007669"/>
    <property type="project" value="UniProtKB-SubCell"/>
</dbReference>
<dbReference type="PATRIC" id="fig|45065.4.peg.2093"/>
<feature type="transmembrane region" description="Helical" evidence="6">
    <location>
        <begin position="210"/>
        <end position="236"/>
    </location>
</feature>
<evidence type="ECO:0000313" key="8">
    <source>
        <dbReference type="Proteomes" id="UP000054785"/>
    </source>
</evidence>
<dbReference type="Pfam" id="PF01925">
    <property type="entry name" value="TauE"/>
    <property type="match status" value="1"/>
</dbReference>
<proteinExistence type="inferred from homology"/>
<feature type="transmembrane region" description="Helical" evidence="6">
    <location>
        <begin position="137"/>
        <end position="162"/>
    </location>
</feature>
<feature type="transmembrane region" description="Helical" evidence="6">
    <location>
        <begin position="108"/>
        <end position="125"/>
    </location>
</feature>
<evidence type="ECO:0000256" key="6">
    <source>
        <dbReference type="RuleBase" id="RU363041"/>
    </source>
</evidence>
<evidence type="ECO:0000256" key="5">
    <source>
        <dbReference type="ARBA" id="ARBA00023136"/>
    </source>
</evidence>
<dbReference type="PANTHER" id="PTHR43483">
    <property type="entry name" value="MEMBRANE TRANSPORTER PROTEIN HI_0806-RELATED"/>
    <property type="match status" value="1"/>
</dbReference>
<dbReference type="EMBL" id="LNYC01000072">
    <property type="protein sequence ID" value="KTC97268.1"/>
    <property type="molecule type" value="Genomic_DNA"/>
</dbReference>
<dbReference type="Proteomes" id="UP000054785">
    <property type="component" value="Unassembled WGS sequence"/>
</dbReference>
<accession>A0A0W0TNW1</accession>
<dbReference type="STRING" id="45065.Lgee_1929"/>
<keyword evidence="8" id="KW-1185">Reference proteome</keyword>
<organism evidence="7 8">
    <name type="scientific">Legionella geestiana</name>
    <dbReference type="NCBI Taxonomy" id="45065"/>
    <lineage>
        <taxon>Bacteria</taxon>
        <taxon>Pseudomonadati</taxon>
        <taxon>Pseudomonadota</taxon>
        <taxon>Gammaproteobacteria</taxon>
        <taxon>Legionellales</taxon>
        <taxon>Legionellaceae</taxon>
        <taxon>Legionella</taxon>
    </lineage>
</organism>
<reference evidence="7 8" key="1">
    <citation type="submission" date="2015-11" db="EMBL/GenBank/DDBJ databases">
        <title>Genomic analysis of 38 Legionella species identifies large and diverse effector repertoires.</title>
        <authorList>
            <person name="Burstein D."/>
            <person name="Amaro F."/>
            <person name="Zusman T."/>
            <person name="Lifshitz Z."/>
            <person name="Cohen O."/>
            <person name="Gilbert J.A."/>
            <person name="Pupko T."/>
            <person name="Shuman H.A."/>
            <person name="Segal G."/>
        </authorList>
    </citation>
    <scope>NUCLEOTIDE SEQUENCE [LARGE SCALE GENOMIC DNA]</scope>
    <source>
        <strain evidence="7 8">ATCC 49504</strain>
    </source>
</reference>
<dbReference type="PANTHER" id="PTHR43483:SF3">
    <property type="entry name" value="MEMBRANE TRANSPORTER PROTEIN HI_0806-RELATED"/>
    <property type="match status" value="1"/>
</dbReference>
<comment type="similarity">
    <text evidence="2 6">Belongs to the 4-toluene sulfonate uptake permease (TSUP) (TC 2.A.102) family.</text>
</comment>
<name>A0A0W0TNW1_9GAMM</name>
<evidence type="ECO:0000256" key="3">
    <source>
        <dbReference type="ARBA" id="ARBA00022692"/>
    </source>
</evidence>
<evidence type="ECO:0000256" key="4">
    <source>
        <dbReference type="ARBA" id="ARBA00022989"/>
    </source>
</evidence>
<keyword evidence="4 6" id="KW-1133">Transmembrane helix</keyword>
<feature type="transmembrane region" description="Helical" evidence="6">
    <location>
        <begin position="82"/>
        <end position="102"/>
    </location>
</feature>
<sequence length="260" mass="27634">MLVAFLLSGAFAGTMSGMLGIGGGIVVVPALFWIFERSALVPADILMHMSAGTSLTAMLFTALSSVFAHARRGDIRMDIYRRLAPGIAIGTVSGAIFADILPTRGLEILFGLFLLFIAAHMLWHVRTEHAPHTPSRLQNLCVSLLIGLKSGLLGIGGGALIVPYLSWCGVSMRALVPVSALCTFTVAIIGSLSFMLTGRLEPLIPPLATGFVYWPAVFSVGLASALFAPLGAHWAWRVPERPLRVGFVVLLILTALGMLL</sequence>
<gene>
    <name evidence="7" type="ORF">Lgee_1929</name>
</gene>
<feature type="transmembrane region" description="Helical" evidence="6">
    <location>
        <begin position="174"/>
        <end position="198"/>
    </location>
</feature>
<keyword evidence="6" id="KW-1003">Cell membrane</keyword>
<comment type="subcellular location">
    <subcellularLocation>
        <location evidence="6">Cell membrane</location>
        <topology evidence="6">Multi-pass membrane protein</topology>
    </subcellularLocation>
    <subcellularLocation>
        <location evidence="1">Membrane</location>
        <topology evidence="1">Multi-pass membrane protein</topology>
    </subcellularLocation>
</comment>
<keyword evidence="3 6" id="KW-0812">Transmembrane</keyword>
<evidence type="ECO:0000256" key="2">
    <source>
        <dbReference type="ARBA" id="ARBA00009142"/>
    </source>
</evidence>
<feature type="transmembrane region" description="Helical" evidence="6">
    <location>
        <begin position="46"/>
        <end position="70"/>
    </location>
</feature>
<evidence type="ECO:0000256" key="1">
    <source>
        <dbReference type="ARBA" id="ARBA00004141"/>
    </source>
</evidence>
<protein>
    <recommendedName>
        <fullName evidence="6">Probable membrane transporter protein</fullName>
    </recommendedName>
</protein>